<evidence type="ECO:0000256" key="2">
    <source>
        <dbReference type="ARBA" id="ARBA00011901"/>
    </source>
</evidence>
<keyword evidence="3" id="KW-0378">Hydrolase</keyword>
<dbReference type="InterPro" id="IPR002508">
    <property type="entry name" value="MurNAc-LAA_cat"/>
</dbReference>
<feature type="chain" id="PRO_5037984116" description="N-acetylmuramoyl-L-alanine amidase" evidence="4">
    <location>
        <begin position="19"/>
        <end position="208"/>
    </location>
</feature>
<dbReference type="InterPro" id="IPR050695">
    <property type="entry name" value="N-acetylmuramoyl_amidase_3"/>
</dbReference>
<comment type="catalytic activity">
    <reaction evidence="1">
        <text>Hydrolyzes the link between N-acetylmuramoyl residues and L-amino acid residues in certain cell-wall glycopeptides.</text>
        <dbReference type="EC" id="3.5.1.28"/>
    </reaction>
</comment>
<name>A0A972FLE3_9FLAO</name>
<dbReference type="CDD" id="cd02696">
    <property type="entry name" value="MurNAc-LAA"/>
    <property type="match status" value="1"/>
</dbReference>
<dbReference type="Proteomes" id="UP000712080">
    <property type="component" value="Unassembled WGS sequence"/>
</dbReference>
<evidence type="ECO:0000256" key="4">
    <source>
        <dbReference type="SAM" id="SignalP"/>
    </source>
</evidence>
<evidence type="ECO:0000313" key="6">
    <source>
        <dbReference type="EMBL" id="NMH28141.1"/>
    </source>
</evidence>
<evidence type="ECO:0000256" key="3">
    <source>
        <dbReference type="ARBA" id="ARBA00022801"/>
    </source>
</evidence>
<dbReference type="AlphaFoldDB" id="A0A972FLE3"/>
<keyword evidence="7" id="KW-1185">Reference proteome</keyword>
<dbReference type="GO" id="GO:0030288">
    <property type="term" value="C:outer membrane-bounded periplasmic space"/>
    <property type="evidence" value="ECO:0007669"/>
    <property type="project" value="TreeGrafter"/>
</dbReference>
<protein>
    <recommendedName>
        <fullName evidence="2">N-acetylmuramoyl-L-alanine amidase</fullName>
        <ecNumber evidence="2">3.5.1.28</ecNumber>
    </recommendedName>
</protein>
<keyword evidence="4" id="KW-0732">Signal</keyword>
<accession>A0A972FLE3</accession>
<evidence type="ECO:0000313" key="7">
    <source>
        <dbReference type="Proteomes" id="UP000712080"/>
    </source>
</evidence>
<dbReference type="EMBL" id="JAAMPU010000104">
    <property type="protein sequence ID" value="NMH28141.1"/>
    <property type="molecule type" value="Genomic_DNA"/>
</dbReference>
<feature type="domain" description="MurNAc-LAA" evidence="5">
    <location>
        <begin position="90"/>
        <end position="203"/>
    </location>
</feature>
<organism evidence="6 7">
    <name type="scientific">Flavobacterium silvaticum</name>
    <dbReference type="NCBI Taxonomy" id="1852020"/>
    <lineage>
        <taxon>Bacteria</taxon>
        <taxon>Pseudomonadati</taxon>
        <taxon>Bacteroidota</taxon>
        <taxon>Flavobacteriia</taxon>
        <taxon>Flavobacteriales</taxon>
        <taxon>Flavobacteriaceae</taxon>
        <taxon>Flavobacterium</taxon>
    </lineage>
</organism>
<dbReference type="SMART" id="SM00646">
    <property type="entry name" value="Ami_3"/>
    <property type="match status" value="1"/>
</dbReference>
<proteinExistence type="predicted"/>
<dbReference type="Gene3D" id="3.40.630.40">
    <property type="entry name" value="Zn-dependent exopeptidases"/>
    <property type="match status" value="1"/>
</dbReference>
<gene>
    <name evidence="6" type="ORF">G6047_08855</name>
</gene>
<sequence length="208" mass="23367">MKTNLKLLLACAILPALAFIQKPVKEREHLKVVIDAGHGGIDFGAQHDGLLEKDIVAGISSKILELSKGREIDIYLTRENDDYVKLDDRTQKINGIKPDVVVSLHINASENSQKSGTEFYIAKESNYKKQSQELAERLGYRFGTILNRAVPKIDEAPFHVLKKSEAPSMIIELGYVTNEADRKFLTDENSQQQIAKTLVDFMDDLPQK</sequence>
<feature type="signal peptide" evidence="4">
    <location>
        <begin position="1"/>
        <end position="18"/>
    </location>
</feature>
<reference evidence="6" key="1">
    <citation type="submission" date="2020-02" db="EMBL/GenBank/DDBJ databases">
        <title>Flavobacterium sp. genome.</title>
        <authorList>
            <person name="Jung H.S."/>
            <person name="Baek J.H."/>
            <person name="Jeon C.O."/>
        </authorList>
    </citation>
    <scope>NUCLEOTIDE SEQUENCE</scope>
    <source>
        <strain evidence="6">SE-s28</strain>
    </source>
</reference>
<evidence type="ECO:0000256" key="1">
    <source>
        <dbReference type="ARBA" id="ARBA00001561"/>
    </source>
</evidence>
<dbReference type="PANTHER" id="PTHR30404:SF0">
    <property type="entry name" value="N-ACETYLMURAMOYL-L-ALANINE AMIDASE AMIC"/>
    <property type="match status" value="1"/>
</dbReference>
<comment type="caution">
    <text evidence="6">The sequence shown here is derived from an EMBL/GenBank/DDBJ whole genome shotgun (WGS) entry which is preliminary data.</text>
</comment>
<dbReference type="SUPFAM" id="SSF53187">
    <property type="entry name" value="Zn-dependent exopeptidases"/>
    <property type="match status" value="1"/>
</dbReference>
<dbReference type="GO" id="GO:0008745">
    <property type="term" value="F:N-acetylmuramoyl-L-alanine amidase activity"/>
    <property type="evidence" value="ECO:0007669"/>
    <property type="project" value="UniProtKB-EC"/>
</dbReference>
<dbReference type="RefSeq" id="WP_169527247.1">
    <property type="nucleotide sequence ID" value="NZ_JAAMPU010000104.1"/>
</dbReference>
<evidence type="ECO:0000259" key="5">
    <source>
        <dbReference type="SMART" id="SM00646"/>
    </source>
</evidence>
<dbReference type="GO" id="GO:0009253">
    <property type="term" value="P:peptidoglycan catabolic process"/>
    <property type="evidence" value="ECO:0007669"/>
    <property type="project" value="InterPro"/>
</dbReference>
<dbReference type="PANTHER" id="PTHR30404">
    <property type="entry name" value="N-ACETYLMURAMOYL-L-ALANINE AMIDASE"/>
    <property type="match status" value="1"/>
</dbReference>
<dbReference type="Pfam" id="PF01520">
    <property type="entry name" value="Amidase_3"/>
    <property type="match status" value="1"/>
</dbReference>
<dbReference type="EC" id="3.5.1.28" evidence="2"/>